<accession>A0AAE1HJR3</accession>
<dbReference type="GO" id="GO:0004386">
    <property type="term" value="F:helicase activity"/>
    <property type="evidence" value="ECO:0007669"/>
    <property type="project" value="UniProtKB-KW"/>
</dbReference>
<keyword evidence="3" id="KW-1185">Reference proteome</keyword>
<evidence type="ECO:0000313" key="3">
    <source>
        <dbReference type="Proteomes" id="UP001219518"/>
    </source>
</evidence>
<sequence>MDADLDLQETVEQLVGAGAQILDCEKSSVVREEEVLLVNGQPLHLQGQDGAAIRKALLAGHVPPHDLLNTVLENDVYKKSNIFRDKIVHFEWKYEACAVWSGWQVRAGILRSPVRLETSLQVKSSVVTREEVTVARGGRVVDERSRQTQEDNVYNSSTTETWEPAVGVGASATASAHPAGLARPPAPGTAPGTAPAAPAPPPQLSRHGKSQAAPPPPLQHAAAPAAPAAPKCGSPLSSSSSSGFWSPGPGGPAGFAPSRSVSDSSCGSGPAGPPPAPPPAPPPHTAPGPVDEVDATALVHDMHAVSIVRTTLKTQ</sequence>
<reference evidence="2" key="1">
    <citation type="submission" date="2021-07" db="EMBL/GenBank/DDBJ databases">
        <authorList>
            <person name="Catto M.A."/>
            <person name="Jacobson A."/>
            <person name="Kennedy G."/>
            <person name="Labadie P."/>
            <person name="Hunt B.G."/>
            <person name="Srinivasan R."/>
        </authorList>
    </citation>
    <scope>NUCLEOTIDE SEQUENCE</scope>
    <source>
        <strain evidence="2">PL_HMW_Pooled</strain>
        <tissue evidence="2">Head</tissue>
    </source>
</reference>
<feature type="non-terminal residue" evidence="2">
    <location>
        <position position="1"/>
    </location>
</feature>
<gene>
    <name evidence="2" type="ORF">KUF71_011940</name>
</gene>
<evidence type="ECO:0000256" key="1">
    <source>
        <dbReference type="SAM" id="MobiDB-lite"/>
    </source>
</evidence>
<keyword evidence="2" id="KW-0547">Nucleotide-binding</keyword>
<dbReference type="EMBL" id="JAHWGI010001092">
    <property type="protein sequence ID" value="KAK3922483.1"/>
    <property type="molecule type" value="Genomic_DNA"/>
</dbReference>
<feature type="compositionally biased region" description="Low complexity" evidence="1">
    <location>
        <begin position="254"/>
        <end position="268"/>
    </location>
</feature>
<comment type="caution">
    <text evidence="2">The sequence shown here is derived from an EMBL/GenBank/DDBJ whole genome shotgun (WGS) entry which is preliminary data.</text>
</comment>
<feature type="compositionally biased region" description="Low complexity" evidence="1">
    <location>
        <begin position="165"/>
        <end position="196"/>
    </location>
</feature>
<evidence type="ECO:0000313" key="2">
    <source>
        <dbReference type="EMBL" id="KAK3922483.1"/>
    </source>
</evidence>
<keyword evidence="2" id="KW-0067">ATP-binding</keyword>
<name>A0AAE1HJR3_9NEOP</name>
<reference evidence="2" key="2">
    <citation type="journal article" date="2023" name="BMC Genomics">
        <title>Pest status, molecular evolution, and epigenetic factors derived from the genome assembly of Frankliniella fusca, a thysanopteran phytovirus vector.</title>
        <authorList>
            <person name="Catto M.A."/>
            <person name="Labadie P.E."/>
            <person name="Jacobson A.L."/>
            <person name="Kennedy G.G."/>
            <person name="Srinivasan R."/>
            <person name="Hunt B.G."/>
        </authorList>
    </citation>
    <scope>NUCLEOTIDE SEQUENCE</scope>
    <source>
        <strain evidence="2">PL_HMW_Pooled</strain>
    </source>
</reference>
<feature type="compositionally biased region" description="Basic and acidic residues" evidence="1">
    <location>
        <begin position="138"/>
        <end position="149"/>
    </location>
</feature>
<feature type="region of interest" description="Disordered" evidence="1">
    <location>
        <begin position="138"/>
        <end position="295"/>
    </location>
</feature>
<feature type="compositionally biased region" description="Polar residues" evidence="1">
    <location>
        <begin position="150"/>
        <end position="161"/>
    </location>
</feature>
<keyword evidence="2" id="KW-0378">Hydrolase</keyword>
<feature type="compositionally biased region" description="Low complexity" evidence="1">
    <location>
        <begin position="219"/>
        <end position="247"/>
    </location>
</feature>
<proteinExistence type="predicted"/>
<keyword evidence="2" id="KW-0347">Helicase</keyword>
<dbReference type="Proteomes" id="UP001219518">
    <property type="component" value="Unassembled WGS sequence"/>
</dbReference>
<dbReference type="AlphaFoldDB" id="A0AAE1HJR3"/>
<feature type="compositionally biased region" description="Pro residues" evidence="1">
    <location>
        <begin position="271"/>
        <end position="286"/>
    </location>
</feature>
<organism evidence="2 3">
    <name type="scientific">Frankliniella fusca</name>
    <dbReference type="NCBI Taxonomy" id="407009"/>
    <lineage>
        <taxon>Eukaryota</taxon>
        <taxon>Metazoa</taxon>
        <taxon>Ecdysozoa</taxon>
        <taxon>Arthropoda</taxon>
        <taxon>Hexapoda</taxon>
        <taxon>Insecta</taxon>
        <taxon>Pterygota</taxon>
        <taxon>Neoptera</taxon>
        <taxon>Paraneoptera</taxon>
        <taxon>Thysanoptera</taxon>
        <taxon>Terebrantia</taxon>
        <taxon>Thripoidea</taxon>
        <taxon>Thripidae</taxon>
        <taxon>Frankliniella</taxon>
    </lineage>
</organism>
<protein>
    <submittedName>
        <fullName evidence="2">ATP-dependent helicase brm</fullName>
    </submittedName>
</protein>